<feature type="compositionally biased region" description="Polar residues" evidence="1">
    <location>
        <begin position="96"/>
        <end position="113"/>
    </location>
</feature>
<evidence type="ECO:0000313" key="4">
    <source>
        <dbReference type="EMBL" id="KAA8622118.1"/>
    </source>
</evidence>
<organism evidence="4 5">
    <name type="scientific">Sordaria macrospora</name>
    <dbReference type="NCBI Taxonomy" id="5147"/>
    <lineage>
        <taxon>Eukaryota</taxon>
        <taxon>Fungi</taxon>
        <taxon>Dikarya</taxon>
        <taxon>Ascomycota</taxon>
        <taxon>Pezizomycotina</taxon>
        <taxon>Sordariomycetes</taxon>
        <taxon>Sordariomycetidae</taxon>
        <taxon>Sordariales</taxon>
        <taxon>Sordariaceae</taxon>
        <taxon>Sordaria</taxon>
    </lineage>
</organism>
<dbReference type="Proteomes" id="UP000433876">
    <property type="component" value="Unassembled WGS sequence"/>
</dbReference>
<dbReference type="InterPro" id="IPR029226">
    <property type="entry name" value="Ecp2-like"/>
</dbReference>
<sequence length="255" mass="27374">MMTYNLIISFISFLTGFLAFASTAVALPATAGDQNAESNVDLVTSPVTHPASQHIQYPRVDSTSSPSSPPLARHPRRWLQKEIISPPVPNVRAENINKTTAITPRGDSSSHNHTPPIPSTEGEDTTTTTLLSPPPVASSAPSNTTTTNPTTTTIEKRGGPRKLCAQYKTFIDESSPSRSPLLKDCIQIVCNHAGGKDGGGDWVFMAGSKRTIATFGSCAFSISAGGGVAKDQWLLFRTEDVRIVIEKFFMRRAGM</sequence>
<feature type="region of interest" description="Disordered" evidence="1">
    <location>
        <begin position="48"/>
        <end position="159"/>
    </location>
</feature>
<gene>
    <name evidence="4" type="ORF">SMACR_01655</name>
</gene>
<feature type="chain" id="PRO_5035909464" description="Ecp2 effector protein-like domain-containing protein" evidence="2">
    <location>
        <begin position="27"/>
        <end position="255"/>
    </location>
</feature>
<dbReference type="Pfam" id="PF14856">
    <property type="entry name" value="Hce2"/>
    <property type="match status" value="1"/>
</dbReference>
<evidence type="ECO:0000313" key="5">
    <source>
        <dbReference type="Proteomes" id="UP000433876"/>
    </source>
</evidence>
<accession>A0A8S8ZDQ7</accession>
<dbReference type="VEuPathDB" id="FungiDB:SMAC_01655"/>
<keyword evidence="2" id="KW-0732">Signal</keyword>
<reference evidence="4 5" key="1">
    <citation type="submission" date="2017-07" db="EMBL/GenBank/DDBJ databases">
        <title>Genome sequence of the Sordaria macrospora wild type strain R19027.</title>
        <authorList>
            <person name="Nowrousian M."/>
            <person name="Teichert I."/>
            <person name="Kueck U."/>
        </authorList>
    </citation>
    <scope>NUCLEOTIDE SEQUENCE [LARGE SCALE GENOMIC DNA]</scope>
    <source>
        <strain evidence="4 5">R19027</strain>
        <tissue evidence="4">Mycelium</tissue>
    </source>
</reference>
<feature type="compositionally biased region" description="Polar residues" evidence="1">
    <location>
        <begin position="48"/>
        <end position="66"/>
    </location>
</feature>
<feature type="compositionally biased region" description="Low complexity" evidence="1">
    <location>
        <begin position="125"/>
        <end position="153"/>
    </location>
</feature>
<evidence type="ECO:0000259" key="3">
    <source>
        <dbReference type="Pfam" id="PF14856"/>
    </source>
</evidence>
<name>A0A8S8ZDQ7_SORMA</name>
<dbReference type="AlphaFoldDB" id="A0A8S8ZDQ7"/>
<evidence type="ECO:0000256" key="1">
    <source>
        <dbReference type="SAM" id="MobiDB-lite"/>
    </source>
</evidence>
<comment type="caution">
    <text evidence="4">The sequence shown here is derived from an EMBL/GenBank/DDBJ whole genome shotgun (WGS) entry which is preliminary data.</text>
</comment>
<proteinExistence type="predicted"/>
<feature type="domain" description="Ecp2 effector protein-like" evidence="3">
    <location>
        <begin position="164"/>
        <end position="248"/>
    </location>
</feature>
<dbReference type="EMBL" id="NMPR01000316">
    <property type="protein sequence ID" value="KAA8622118.1"/>
    <property type="molecule type" value="Genomic_DNA"/>
</dbReference>
<protein>
    <recommendedName>
        <fullName evidence="3">Ecp2 effector protein-like domain-containing protein</fullName>
    </recommendedName>
</protein>
<evidence type="ECO:0000256" key="2">
    <source>
        <dbReference type="SAM" id="SignalP"/>
    </source>
</evidence>
<feature type="signal peptide" evidence="2">
    <location>
        <begin position="1"/>
        <end position="26"/>
    </location>
</feature>